<evidence type="ECO:0000313" key="3">
    <source>
        <dbReference type="Proteomes" id="UP000765509"/>
    </source>
</evidence>
<dbReference type="EMBL" id="AVOT02005100">
    <property type="protein sequence ID" value="MBW0478217.1"/>
    <property type="molecule type" value="Genomic_DNA"/>
</dbReference>
<dbReference type="AlphaFoldDB" id="A0A9Q3C8K2"/>
<protein>
    <submittedName>
        <fullName evidence="2">Uncharacterized protein</fullName>
    </submittedName>
</protein>
<evidence type="ECO:0000313" key="2">
    <source>
        <dbReference type="EMBL" id="MBW0478217.1"/>
    </source>
</evidence>
<name>A0A9Q3C8K2_9BASI</name>
<reference evidence="2" key="1">
    <citation type="submission" date="2021-03" db="EMBL/GenBank/DDBJ databases">
        <title>Draft genome sequence of rust myrtle Austropuccinia psidii MF-1, a brazilian biotype.</title>
        <authorList>
            <person name="Quecine M.C."/>
            <person name="Pachon D.M.R."/>
            <person name="Bonatelli M.L."/>
            <person name="Correr F.H."/>
            <person name="Franceschini L.M."/>
            <person name="Leite T.F."/>
            <person name="Margarido G.R.A."/>
            <person name="Almeida C.A."/>
            <person name="Ferrarezi J.A."/>
            <person name="Labate C.A."/>
        </authorList>
    </citation>
    <scope>NUCLEOTIDE SEQUENCE</scope>
    <source>
        <strain evidence="2">MF-1</strain>
    </source>
</reference>
<gene>
    <name evidence="2" type="ORF">O181_017932</name>
</gene>
<dbReference type="Proteomes" id="UP000765509">
    <property type="component" value="Unassembled WGS sequence"/>
</dbReference>
<organism evidence="2 3">
    <name type="scientific">Austropuccinia psidii MF-1</name>
    <dbReference type="NCBI Taxonomy" id="1389203"/>
    <lineage>
        <taxon>Eukaryota</taxon>
        <taxon>Fungi</taxon>
        <taxon>Dikarya</taxon>
        <taxon>Basidiomycota</taxon>
        <taxon>Pucciniomycotina</taxon>
        <taxon>Pucciniomycetes</taxon>
        <taxon>Pucciniales</taxon>
        <taxon>Sphaerophragmiaceae</taxon>
        <taxon>Austropuccinia</taxon>
    </lineage>
</organism>
<keyword evidence="3" id="KW-1185">Reference proteome</keyword>
<accession>A0A9Q3C8K2</accession>
<proteinExistence type="predicted"/>
<feature type="region of interest" description="Disordered" evidence="1">
    <location>
        <begin position="1"/>
        <end position="38"/>
    </location>
</feature>
<feature type="compositionally biased region" description="Low complexity" evidence="1">
    <location>
        <begin position="18"/>
        <end position="29"/>
    </location>
</feature>
<comment type="caution">
    <text evidence="2">The sequence shown here is derived from an EMBL/GenBank/DDBJ whole genome shotgun (WGS) entry which is preliminary data.</text>
</comment>
<sequence>MYTARSGKSAGSSGVVTHHQAQPHNQAQQLGVPTPNNSQQSNYWIDSQLVTSFHSAKRKDRCQKLKYEKCSDIQLPENSEQNPIFRKPLYQVQLSGFHPDVVVSNNIPLPLWPATTAKALSSNWQMKTRPFHLLARQARKRCYEKVVDAGALLGFLQRLEKRYVNFPSLFHSREHIKPNIELSVVWETYKHRKFPNKLLQFVKPLNPQRVSDLKTRLKRRFQPLLQEALFFQYISLKEFPGGYTHFEAHSFTLWFETQVFSPRGSLPIVGQVESIDAINTQAFGSTQQLLLHFLSQHHFEAHLDTTALSLVYLWFKAEALKNTAKDNFWQAAFENSEEIFFKKILHTLHQTNPNDILIKFWTASSKQLDTHDQISQIHE</sequence>
<evidence type="ECO:0000256" key="1">
    <source>
        <dbReference type="SAM" id="MobiDB-lite"/>
    </source>
</evidence>